<evidence type="ECO:0000313" key="2">
    <source>
        <dbReference type="EMBL" id="OIR14342.1"/>
    </source>
</evidence>
<dbReference type="Pfam" id="PF03793">
    <property type="entry name" value="PASTA"/>
    <property type="match status" value="1"/>
</dbReference>
<accession>A0A1J5TQS8</accession>
<dbReference type="InterPro" id="IPR005543">
    <property type="entry name" value="PASTA_dom"/>
</dbReference>
<dbReference type="Gene3D" id="3.30.10.20">
    <property type="match status" value="1"/>
</dbReference>
<dbReference type="PROSITE" id="PS51178">
    <property type="entry name" value="PASTA"/>
    <property type="match status" value="1"/>
</dbReference>
<reference evidence="2" key="1">
    <citation type="submission" date="2016-10" db="EMBL/GenBank/DDBJ databases">
        <title>Sequence of Gallionella enrichment culture.</title>
        <authorList>
            <person name="Poehlein A."/>
            <person name="Muehling M."/>
            <person name="Daniel R."/>
        </authorList>
    </citation>
    <scope>NUCLEOTIDE SEQUENCE</scope>
</reference>
<dbReference type="CDD" id="cd06577">
    <property type="entry name" value="PASTA_pknB"/>
    <property type="match status" value="1"/>
</dbReference>
<proteinExistence type="predicted"/>
<evidence type="ECO:0000259" key="1">
    <source>
        <dbReference type="PROSITE" id="PS51178"/>
    </source>
</evidence>
<gene>
    <name evidence="2" type="ORF">GALL_48140</name>
</gene>
<feature type="domain" description="PASTA" evidence="1">
    <location>
        <begin position="46"/>
        <end position="114"/>
    </location>
</feature>
<comment type="caution">
    <text evidence="2">The sequence shown here is derived from an EMBL/GenBank/DDBJ whole genome shotgun (WGS) entry which is preliminary data.</text>
</comment>
<dbReference type="EMBL" id="MLJW01000012">
    <property type="protein sequence ID" value="OIR14342.1"/>
    <property type="molecule type" value="Genomic_DNA"/>
</dbReference>
<dbReference type="AlphaFoldDB" id="A0A1J5TQS8"/>
<protein>
    <submittedName>
        <fullName evidence="2">PASTA domain protein</fullName>
    </submittedName>
</protein>
<organism evidence="2">
    <name type="scientific">mine drainage metagenome</name>
    <dbReference type="NCBI Taxonomy" id="410659"/>
    <lineage>
        <taxon>unclassified sequences</taxon>
        <taxon>metagenomes</taxon>
        <taxon>ecological metagenomes</taxon>
    </lineage>
</organism>
<name>A0A1J5TQS8_9ZZZZ</name>
<sequence>MGDTYYRPDIARNAVLEQRYNDEIIKEGTKIPLGSIINLVLGTGEGAGDLPVPELIGLTLSQARNQLITLGLNIGSVVPVDAIKDTANAFIVKQNPEVASEPTPGQKIINKLKSGQLIDVYISATAPVKDTITSH</sequence>